<organism evidence="1 2">
    <name type="scientific">Globodera rostochiensis</name>
    <name type="common">Golden nematode worm</name>
    <name type="synonym">Heterodera rostochiensis</name>
    <dbReference type="NCBI Taxonomy" id="31243"/>
    <lineage>
        <taxon>Eukaryota</taxon>
        <taxon>Metazoa</taxon>
        <taxon>Ecdysozoa</taxon>
        <taxon>Nematoda</taxon>
        <taxon>Chromadorea</taxon>
        <taxon>Rhabditida</taxon>
        <taxon>Tylenchina</taxon>
        <taxon>Tylenchomorpha</taxon>
        <taxon>Tylenchoidea</taxon>
        <taxon>Heteroderidae</taxon>
        <taxon>Heteroderinae</taxon>
        <taxon>Globodera</taxon>
    </lineage>
</organism>
<dbReference type="InterPro" id="IPR013320">
    <property type="entry name" value="ConA-like_dom_sf"/>
</dbReference>
<reference evidence="2" key="1">
    <citation type="submission" date="2022-11" db="UniProtKB">
        <authorList>
            <consortium name="WormBaseParasite"/>
        </authorList>
    </citation>
    <scope>IDENTIFICATION</scope>
</reference>
<evidence type="ECO:0000313" key="1">
    <source>
        <dbReference type="Proteomes" id="UP000887572"/>
    </source>
</evidence>
<name>A0A914HNP0_GLORO</name>
<dbReference type="Gene3D" id="2.60.120.920">
    <property type="match status" value="1"/>
</dbReference>
<evidence type="ECO:0000313" key="2">
    <source>
        <dbReference type="WBParaSite" id="Gr19_v10_g2977.t1"/>
    </source>
</evidence>
<keyword evidence="1" id="KW-1185">Reference proteome</keyword>
<sequence>MKAAKTRNCCWESSETVGLFHKKATTSVQRKGLTPQQNRWNSTACHPSLALAELDQLIVRHNGKNYDWISVRAEKRMLENPYFEVKILEQTGTSGGVVIGLATKGMPLYKLVGLHEGTYGYDSFGKFWDTANLFVESAADLFPCVSLTRRGTKIEANFGPDIQFNIAG</sequence>
<protein>
    <submittedName>
        <fullName evidence="2">Uncharacterized protein</fullName>
    </submittedName>
</protein>
<dbReference type="WBParaSite" id="Gr19_v10_g2977.t1">
    <property type="protein sequence ID" value="Gr19_v10_g2977.t1"/>
    <property type="gene ID" value="Gr19_v10_g2977"/>
</dbReference>
<dbReference type="InterPro" id="IPR043136">
    <property type="entry name" value="B30.2/SPRY_sf"/>
</dbReference>
<dbReference type="SUPFAM" id="SSF49899">
    <property type="entry name" value="Concanavalin A-like lectins/glucanases"/>
    <property type="match status" value="1"/>
</dbReference>
<proteinExistence type="predicted"/>
<accession>A0A914HNP0</accession>
<dbReference type="AlphaFoldDB" id="A0A914HNP0"/>
<dbReference type="Proteomes" id="UP000887572">
    <property type="component" value="Unplaced"/>
</dbReference>